<dbReference type="PROSITE" id="PS50053">
    <property type="entry name" value="UBIQUITIN_2"/>
    <property type="match status" value="1"/>
</dbReference>
<gene>
    <name evidence="2" type="ORF">PSON_ATCC_30995.1.T0310194</name>
</gene>
<reference evidence="2" key="1">
    <citation type="submission" date="2021-01" db="EMBL/GenBank/DDBJ databases">
        <authorList>
            <consortium name="Genoscope - CEA"/>
            <person name="William W."/>
        </authorList>
    </citation>
    <scope>NUCLEOTIDE SEQUENCE</scope>
</reference>
<dbReference type="InterPro" id="IPR000626">
    <property type="entry name" value="Ubiquitin-like_dom"/>
</dbReference>
<evidence type="ECO:0000259" key="1">
    <source>
        <dbReference type="PROSITE" id="PS50053"/>
    </source>
</evidence>
<proteinExistence type="predicted"/>
<evidence type="ECO:0000313" key="2">
    <source>
        <dbReference type="EMBL" id="CAD8073902.1"/>
    </source>
</evidence>
<feature type="domain" description="Ubiquitin-like" evidence="1">
    <location>
        <begin position="90"/>
        <end position="175"/>
    </location>
</feature>
<protein>
    <recommendedName>
        <fullName evidence="1">Ubiquitin-like domain-containing protein</fullName>
    </recommendedName>
</protein>
<name>A0A8S1M561_9CILI</name>
<dbReference type="EMBL" id="CAJJDN010000031">
    <property type="protein sequence ID" value="CAD8073902.1"/>
    <property type="molecule type" value="Genomic_DNA"/>
</dbReference>
<accession>A0A8S1M561</accession>
<comment type="caution">
    <text evidence="2">The sequence shown here is derived from an EMBL/GenBank/DDBJ whole genome shotgun (WGS) entry which is preliminary data.</text>
</comment>
<organism evidence="2 3">
    <name type="scientific">Paramecium sonneborni</name>
    <dbReference type="NCBI Taxonomy" id="65129"/>
    <lineage>
        <taxon>Eukaryota</taxon>
        <taxon>Sar</taxon>
        <taxon>Alveolata</taxon>
        <taxon>Ciliophora</taxon>
        <taxon>Intramacronucleata</taxon>
        <taxon>Oligohymenophorea</taxon>
        <taxon>Peniculida</taxon>
        <taxon>Parameciidae</taxon>
        <taxon>Paramecium</taxon>
    </lineage>
</organism>
<sequence>MISINIYYINIQPQNVQVQVELDKSTLVRELFELFQTTYNIQDPIDQWTCFSSIRQLYLKTNDQVGFCQNDTLTINTKFIPPQEPQKIFINLYINITDGQMKKAFQIQVEQNNSLEELAQSILAYCQLSNLNVATVDLFLFNQPYNDKIKRQKTLKELQLKSDITIEAKIRWIGGL</sequence>
<dbReference type="Proteomes" id="UP000692954">
    <property type="component" value="Unassembled WGS sequence"/>
</dbReference>
<dbReference type="AlphaFoldDB" id="A0A8S1M561"/>
<dbReference type="OrthoDB" id="310591at2759"/>
<evidence type="ECO:0000313" key="3">
    <source>
        <dbReference type="Proteomes" id="UP000692954"/>
    </source>
</evidence>
<keyword evidence="3" id="KW-1185">Reference proteome</keyword>